<reference evidence="2 3" key="1">
    <citation type="submission" date="2023-10" db="EMBL/GenBank/DDBJ databases">
        <title>Development of a sustainable strategy for remediation of hydrocarbon-contaminated territories based on the waste exchange concept.</title>
        <authorList>
            <person name="Krivoruchko A."/>
        </authorList>
    </citation>
    <scope>NUCLEOTIDE SEQUENCE [LARGE SCALE GENOMIC DNA]</scope>
    <source>
        <strain evidence="2 3">IEGM 60</strain>
    </source>
</reference>
<sequence>MGSLYRRSLSERGYREQVEAVLAGNPTHDTTDVPALVLLDELTVWGTPDTAHDQLQHWYTAAPRCRSSHSHPTAPSPNSTTCSKPCAHTPDIPSCGG</sequence>
<comment type="caution">
    <text evidence="2">The sequence shown here is derived from an EMBL/GenBank/DDBJ whole genome shotgun (WGS) entry which is preliminary data.</text>
</comment>
<protein>
    <recommendedName>
        <fullName evidence="4">Transposase</fullName>
    </recommendedName>
</protein>
<feature type="compositionally biased region" description="Polar residues" evidence="1">
    <location>
        <begin position="70"/>
        <end position="83"/>
    </location>
</feature>
<evidence type="ECO:0000256" key="1">
    <source>
        <dbReference type="SAM" id="MobiDB-lite"/>
    </source>
</evidence>
<name>A0ABU4CEG4_RHOJO</name>
<keyword evidence="3" id="KW-1185">Reference proteome</keyword>
<dbReference type="Proteomes" id="UP001185737">
    <property type="component" value="Unassembled WGS sequence"/>
</dbReference>
<dbReference type="RefSeq" id="WP_317568838.1">
    <property type="nucleotide sequence ID" value="NZ_JAWLKA010000008.1"/>
</dbReference>
<evidence type="ECO:0000313" key="3">
    <source>
        <dbReference type="Proteomes" id="UP001185737"/>
    </source>
</evidence>
<evidence type="ECO:0000313" key="2">
    <source>
        <dbReference type="EMBL" id="MDV6281941.1"/>
    </source>
</evidence>
<evidence type="ECO:0008006" key="4">
    <source>
        <dbReference type="Google" id="ProtNLM"/>
    </source>
</evidence>
<accession>A0ABU4CEG4</accession>
<dbReference type="EMBL" id="JAWLKA010000008">
    <property type="protein sequence ID" value="MDV6281941.1"/>
    <property type="molecule type" value="Genomic_DNA"/>
</dbReference>
<gene>
    <name evidence="2" type="ORF">R3Q59_15655</name>
</gene>
<feature type="region of interest" description="Disordered" evidence="1">
    <location>
        <begin position="65"/>
        <end position="97"/>
    </location>
</feature>
<proteinExistence type="predicted"/>
<organism evidence="2 3">
    <name type="scientific">Rhodococcus jostii</name>
    <dbReference type="NCBI Taxonomy" id="132919"/>
    <lineage>
        <taxon>Bacteria</taxon>
        <taxon>Bacillati</taxon>
        <taxon>Actinomycetota</taxon>
        <taxon>Actinomycetes</taxon>
        <taxon>Mycobacteriales</taxon>
        <taxon>Nocardiaceae</taxon>
        <taxon>Rhodococcus</taxon>
    </lineage>
</organism>